<dbReference type="Gene3D" id="1.10.101.10">
    <property type="entry name" value="PGBD-like superfamily/PGBD"/>
    <property type="match status" value="1"/>
</dbReference>
<dbReference type="EMBL" id="QMIE01000014">
    <property type="protein sequence ID" value="TVM15876.1"/>
    <property type="molecule type" value="Genomic_DNA"/>
</dbReference>
<evidence type="ECO:0000313" key="3">
    <source>
        <dbReference type="EMBL" id="TVM15876.1"/>
    </source>
</evidence>
<dbReference type="InterPro" id="IPR036365">
    <property type="entry name" value="PGBD-like_sf"/>
</dbReference>
<name>A0A7M3MC29_9BACT</name>
<keyword evidence="1" id="KW-0732">Signal</keyword>
<keyword evidence="4" id="KW-1185">Reference proteome</keyword>
<protein>
    <recommendedName>
        <fullName evidence="2">Peptidoglycan binding-like domain-containing protein</fullName>
    </recommendedName>
</protein>
<proteinExistence type="predicted"/>
<dbReference type="SUPFAM" id="SSF47090">
    <property type="entry name" value="PGBD-like"/>
    <property type="match status" value="1"/>
</dbReference>
<dbReference type="InterPro" id="IPR036366">
    <property type="entry name" value="PGBDSf"/>
</dbReference>
<accession>A0A7M3MC29</accession>
<dbReference type="AlphaFoldDB" id="A0A7M3MC29"/>
<dbReference type="Pfam" id="PF01471">
    <property type="entry name" value="PG_binding_1"/>
    <property type="match status" value="1"/>
</dbReference>
<reference evidence="3 4" key="1">
    <citation type="submission" date="2018-06" db="EMBL/GenBank/DDBJ databases">
        <title>Complete genome of Desulfovibrio indonesiensis P37SLT.</title>
        <authorList>
            <person name="Crispim J.S."/>
            <person name="Vidigal P.M.P."/>
            <person name="Silva L.C.F."/>
            <person name="Laguardia C.N."/>
            <person name="Araujo L.C."/>
            <person name="Dias R.S."/>
            <person name="Sousa M.P."/>
            <person name="Paula S.O."/>
            <person name="Silva C."/>
        </authorList>
    </citation>
    <scope>NUCLEOTIDE SEQUENCE [LARGE SCALE GENOMIC DNA]</scope>
    <source>
        <strain evidence="3 4">P37SLT</strain>
    </source>
</reference>
<dbReference type="Proteomes" id="UP000448292">
    <property type="component" value="Unassembled WGS sequence"/>
</dbReference>
<dbReference type="SUPFAM" id="SSF81901">
    <property type="entry name" value="HCP-like"/>
    <property type="match status" value="1"/>
</dbReference>
<sequence>MIRSRLVLVCLMLLVLAASASCKSVQGRVYRDMANSAYYGSEDVPRAIQLYEQAARYGDPEAQYRLGMLFLEGENAPQDTRRGLSLVESAARQGYAPAERSLGLLHLGGLRGVSRDLSKAESYLTSAARKNDVYAMLALGRLYSAHKEKQDFQAAARWYAAARRIDPRVDSKLEDPQYISKTVVLVKERKPAAGNALVVEVQRTLARLGYDPGPADGIAGKRTIRAVKKFQKDHGLEGNGKIDDNLLSALEDAERAR</sequence>
<feature type="domain" description="Peptidoglycan binding-like" evidence="2">
    <location>
        <begin position="196"/>
        <end position="250"/>
    </location>
</feature>
<feature type="chain" id="PRO_5029649423" description="Peptidoglycan binding-like domain-containing protein" evidence="1">
    <location>
        <begin position="21"/>
        <end position="257"/>
    </location>
</feature>
<dbReference type="InterPro" id="IPR011990">
    <property type="entry name" value="TPR-like_helical_dom_sf"/>
</dbReference>
<evidence type="ECO:0000259" key="2">
    <source>
        <dbReference type="Pfam" id="PF01471"/>
    </source>
</evidence>
<evidence type="ECO:0000256" key="1">
    <source>
        <dbReference type="SAM" id="SignalP"/>
    </source>
</evidence>
<dbReference type="PANTHER" id="PTHR43628:SF1">
    <property type="entry name" value="CHITIN SYNTHASE REGULATORY FACTOR 2-RELATED"/>
    <property type="match status" value="1"/>
</dbReference>
<dbReference type="InterPro" id="IPR006597">
    <property type="entry name" value="Sel1-like"/>
</dbReference>
<dbReference type="InterPro" id="IPR052945">
    <property type="entry name" value="Mitotic_Regulator"/>
</dbReference>
<dbReference type="PROSITE" id="PS51257">
    <property type="entry name" value="PROKAR_LIPOPROTEIN"/>
    <property type="match status" value="1"/>
</dbReference>
<dbReference type="Pfam" id="PF08238">
    <property type="entry name" value="Sel1"/>
    <property type="match status" value="4"/>
</dbReference>
<dbReference type="RefSeq" id="WP_144303917.1">
    <property type="nucleotide sequence ID" value="NZ_QMIE01000014.1"/>
</dbReference>
<dbReference type="OrthoDB" id="5460358at2"/>
<dbReference type="Gene3D" id="1.25.40.10">
    <property type="entry name" value="Tetratricopeptide repeat domain"/>
    <property type="match status" value="1"/>
</dbReference>
<comment type="caution">
    <text evidence="3">The sequence shown here is derived from an EMBL/GenBank/DDBJ whole genome shotgun (WGS) entry which is preliminary data.</text>
</comment>
<feature type="signal peptide" evidence="1">
    <location>
        <begin position="1"/>
        <end position="20"/>
    </location>
</feature>
<dbReference type="InterPro" id="IPR002477">
    <property type="entry name" value="Peptidoglycan-bd-like"/>
</dbReference>
<dbReference type="PANTHER" id="PTHR43628">
    <property type="entry name" value="ACTIVATOR OF C KINASE PROTEIN 1-RELATED"/>
    <property type="match status" value="1"/>
</dbReference>
<organism evidence="3 4">
    <name type="scientific">Oceanidesulfovibrio indonesiensis</name>
    <dbReference type="NCBI Taxonomy" id="54767"/>
    <lineage>
        <taxon>Bacteria</taxon>
        <taxon>Pseudomonadati</taxon>
        <taxon>Thermodesulfobacteriota</taxon>
        <taxon>Desulfovibrionia</taxon>
        <taxon>Desulfovibrionales</taxon>
        <taxon>Desulfovibrionaceae</taxon>
        <taxon>Oceanidesulfovibrio</taxon>
    </lineage>
</organism>
<evidence type="ECO:0000313" key="4">
    <source>
        <dbReference type="Proteomes" id="UP000448292"/>
    </source>
</evidence>
<gene>
    <name evidence="3" type="ORF">DPQ33_14320</name>
</gene>
<dbReference type="SMART" id="SM00671">
    <property type="entry name" value="SEL1"/>
    <property type="match status" value="4"/>
</dbReference>